<organism evidence="1 2">
    <name type="scientific">Populus alba</name>
    <name type="common">White poplar</name>
    <dbReference type="NCBI Taxonomy" id="43335"/>
    <lineage>
        <taxon>Eukaryota</taxon>
        <taxon>Viridiplantae</taxon>
        <taxon>Streptophyta</taxon>
        <taxon>Embryophyta</taxon>
        <taxon>Tracheophyta</taxon>
        <taxon>Spermatophyta</taxon>
        <taxon>Magnoliopsida</taxon>
        <taxon>eudicotyledons</taxon>
        <taxon>Gunneridae</taxon>
        <taxon>Pentapetalae</taxon>
        <taxon>rosids</taxon>
        <taxon>fabids</taxon>
        <taxon>Malpighiales</taxon>
        <taxon>Salicaceae</taxon>
        <taxon>Saliceae</taxon>
        <taxon>Populus</taxon>
    </lineage>
</organism>
<accession>A0ACC4BG57</accession>
<gene>
    <name evidence="1" type="ORF">D5086_022312</name>
</gene>
<sequence length="110" mass="11655">MPITIHSFAPYPAPGLSFTLTRTAGWDAASAIQLPTSKQGRNSLLCVNDVVSSSSWIMLEFCSQFHCCSSCSSSSPNLYSCTISSVLSGGMGNGIIASYSLRDSLNTLHL</sequence>
<name>A0ACC4BG57_POPAL</name>
<protein>
    <submittedName>
        <fullName evidence="1">Uncharacterized protein</fullName>
    </submittedName>
</protein>
<evidence type="ECO:0000313" key="1">
    <source>
        <dbReference type="EMBL" id="KAL3577029.1"/>
    </source>
</evidence>
<comment type="caution">
    <text evidence="1">The sequence shown here is derived from an EMBL/GenBank/DDBJ whole genome shotgun (WGS) entry which is preliminary data.</text>
</comment>
<dbReference type="Proteomes" id="UP000309997">
    <property type="component" value="Unassembled WGS sequence"/>
</dbReference>
<keyword evidence="2" id="KW-1185">Reference proteome</keyword>
<evidence type="ECO:0000313" key="2">
    <source>
        <dbReference type="Proteomes" id="UP000309997"/>
    </source>
</evidence>
<dbReference type="EMBL" id="RCHU02000011">
    <property type="protein sequence ID" value="KAL3577029.1"/>
    <property type="molecule type" value="Genomic_DNA"/>
</dbReference>
<proteinExistence type="predicted"/>
<reference evidence="1 2" key="1">
    <citation type="journal article" date="2024" name="Plant Biotechnol. J.">
        <title>Genome and CRISPR/Cas9 system of a widespread forest tree (Populus alba) in the world.</title>
        <authorList>
            <person name="Liu Y.J."/>
            <person name="Jiang P.F."/>
            <person name="Han X.M."/>
            <person name="Li X.Y."/>
            <person name="Wang H.M."/>
            <person name="Wang Y.J."/>
            <person name="Wang X.X."/>
            <person name="Zeng Q.Y."/>
        </authorList>
    </citation>
    <scope>NUCLEOTIDE SEQUENCE [LARGE SCALE GENOMIC DNA]</scope>
    <source>
        <strain evidence="2">cv. PAL-ZL1</strain>
    </source>
</reference>